<dbReference type="PROSITE" id="PS50928">
    <property type="entry name" value="ABC_TM1"/>
    <property type="match status" value="1"/>
</dbReference>
<keyword evidence="2 7" id="KW-0813">Transport</keyword>
<evidence type="ECO:0000256" key="3">
    <source>
        <dbReference type="ARBA" id="ARBA00022475"/>
    </source>
</evidence>
<feature type="domain" description="ABC transmembrane type-1" evidence="8">
    <location>
        <begin position="76"/>
        <end position="278"/>
    </location>
</feature>
<evidence type="ECO:0000256" key="2">
    <source>
        <dbReference type="ARBA" id="ARBA00022448"/>
    </source>
</evidence>
<dbReference type="PANTHER" id="PTHR43744">
    <property type="entry name" value="ABC TRANSPORTER PERMEASE PROTEIN MG189-RELATED-RELATED"/>
    <property type="match status" value="1"/>
</dbReference>
<keyword evidence="5 7" id="KW-1133">Transmembrane helix</keyword>
<evidence type="ECO:0000256" key="6">
    <source>
        <dbReference type="ARBA" id="ARBA00023136"/>
    </source>
</evidence>
<keyword evidence="4 7" id="KW-0812">Transmembrane</keyword>
<dbReference type="CDD" id="cd06261">
    <property type="entry name" value="TM_PBP2"/>
    <property type="match status" value="1"/>
</dbReference>
<keyword evidence="3" id="KW-1003">Cell membrane</keyword>
<comment type="subcellular location">
    <subcellularLocation>
        <location evidence="1 7">Cell membrane</location>
        <topology evidence="1 7">Multi-pass membrane protein</topology>
    </subcellularLocation>
</comment>
<proteinExistence type="inferred from homology"/>
<comment type="similarity">
    <text evidence="7">Belongs to the binding-protein-dependent transport system permease family.</text>
</comment>
<feature type="transmembrane region" description="Helical" evidence="7">
    <location>
        <begin position="80"/>
        <end position="99"/>
    </location>
</feature>
<gene>
    <name evidence="9" type="ORF">J2736_001251</name>
</gene>
<evidence type="ECO:0000313" key="10">
    <source>
        <dbReference type="Proteomes" id="UP001267290"/>
    </source>
</evidence>
<evidence type="ECO:0000256" key="7">
    <source>
        <dbReference type="RuleBase" id="RU363032"/>
    </source>
</evidence>
<dbReference type="Proteomes" id="UP001267290">
    <property type="component" value="Unassembled WGS sequence"/>
</dbReference>
<feature type="transmembrane region" description="Helical" evidence="7">
    <location>
        <begin position="184"/>
        <end position="206"/>
    </location>
</feature>
<name>A0ABU1NRG2_9BACL</name>
<protein>
    <submittedName>
        <fullName evidence="9">Aldouronate transport system permease protein</fullName>
    </submittedName>
</protein>
<feature type="transmembrane region" description="Helical" evidence="7">
    <location>
        <begin position="111"/>
        <end position="131"/>
    </location>
</feature>
<evidence type="ECO:0000313" key="9">
    <source>
        <dbReference type="EMBL" id="MDR6550068.1"/>
    </source>
</evidence>
<dbReference type="InterPro" id="IPR000515">
    <property type="entry name" value="MetI-like"/>
</dbReference>
<dbReference type="SUPFAM" id="SSF161098">
    <property type="entry name" value="MetI-like"/>
    <property type="match status" value="1"/>
</dbReference>
<dbReference type="Pfam" id="PF00528">
    <property type="entry name" value="BPD_transp_1"/>
    <property type="match status" value="1"/>
</dbReference>
<keyword evidence="6 7" id="KW-0472">Membrane</keyword>
<sequence>MAVVRRAKRGNIMDWLIYVMMVMVIVITLYPFVYVFSMSISAPQHVVSGSVWLFPKGFSIESYKRVFENEDIWVAYYNTIFYTVVGTMLNLIFTILAAYPLSRRTFFARNWIMVIIVITMFFGGGLIPSFLLIKELGLYNTRWAILLPGLTSAFYIIITRSFLQSIPESLTESARIDGANDIRILLQIILPLSKPILAVLTLFYAVGHWNSYVPAMIYLSNVNLQPMSLYLMKVLVQNNNSMLEGMSDQLDRALFAIQLKYAIIIVSIVPILIVYPFLQRYFVKGVMIGSLKE</sequence>
<comment type="caution">
    <text evidence="9">The sequence shown here is derived from an EMBL/GenBank/DDBJ whole genome shotgun (WGS) entry which is preliminary data.</text>
</comment>
<dbReference type="InterPro" id="IPR035906">
    <property type="entry name" value="MetI-like_sf"/>
</dbReference>
<feature type="transmembrane region" description="Helical" evidence="7">
    <location>
        <begin position="143"/>
        <end position="163"/>
    </location>
</feature>
<reference evidence="9 10" key="1">
    <citation type="submission" date="2023-07" db="EMBL/GenBank/DDBJ databases">
        <title>Sorghum-associated microbial communities from plants grown in Nebraska, USA.</title>
        <authorList>
            <person name="Schachtman D."/>
        </authorList>
    </citation>
    <scope>NUCLEOTIDE SEQUENCE [LARGE SCALE GENOMIC DNA]</scope>
    <source>
        <strain evidence="9 10">CC258</strain>
    </source>
</reference>
<feature type="transmembrane region" description="Helical" evidence="7">
    <location>
        <begin position="253"/>
        <end position="278"/>
    </location>
</feature>
<accession>A0ABU1NRG2</accession>
<feature type="transmembrane region" description="Helical" evidence="7">
    <location>
        <begin position="12"/>
        <end position="33"/>
    </location>
</feature>
<dbReference type="Gene3D" id="1.10.3720.10">
    <property type="entry name" value="MetI-like"/>
    <property type="match status" value="1"/>
</dbReference>
<dbReference type="EMBL" id="JAVDSB010000001">
    <property type="protein sequence ID" value="MDR6550068.1"/>
    <property type="molecule type" value="Genomic_DNA"/>
</dbReference>
<dbReference type="PANTHER" id="PTHR43744:SF9">
    <property type="entry name" value="POLYGALACTURONAN_RHAMNOGALACTURONAN TRANSPORT SYSTEM PERMEASE PROTEIN YTCP"/>
    <property type="match status" value="1"/>
</dbReference>
<evidence type="ECO:0000256" key="5">
    <source>
        <dbReference type="ARBA" id="ARBA00022989"/>
    </source>
</evidence>
<organism evidence="9 10">
    <name type="scientific">Paenibacillus qinlingensis</name>
    <dbReference type="NCBI Taxonomy" id="1837343"/>
    <lineage>
        <taxon>Bacteria</taxon>
        <taxon>Bacillati</taxon>
        <taxon>Bacillota</taxon>
        <taxon>Bacilli</taxon>
        <taxon>Bacillales</taxon>
        <taxon>Paenibacillaceae</taxon>
        <taxon>Paenibacillus</taxon>
    </lineage>
</organism>
<evidence type="ECO:0000259" key="8">
    <source>
        <dbReference type="PROSITE" id="PS50928"/>
    </source>
</evidence>
<evidence type="ECO:0000256" key="4">
    <source>
        <dbReference type="ARBA" id="ARBA00022692"/>
    </source>
</evidence>
<evidence type="ECO:0000256" key="1">
    <source>
        <dbReference type="ARBA" id="ARBA00004651"/>
    </source>
</evidence>
<dbReference type="RefSeq" id="WP_310224427.1">
    <property type="nucleotide sequence ID" value="NZ_JAVDSB010000001.1"/>
</dbReference>
<keyword evidence="10" id="KW-1185">Reference proteome</keyword>